<name>A0A9W8G195_9FUNG</name>
<dbReference type="SUPFAM" id="SSF47095">
    <property type="entry name" value="HMG-box"/>
    <property type="match status" value="1"/>
</dbReference>
<dbReference type="OrthoDB" id="1919336at2759"/>
<dbReference type="PROSITE" id="PS50118">
    <property type="entry name" value="HMG_BOX_2"/>
    <property type="match status" value="1"/>
</dbReference>
<feature type="compositionally biased region" description="Low complexity" evidence="3">
    <location>
        <begin position="36"/>
        <end position="45"/>
    </location>
</feature>
<comment type="caution">
    <text evidence="5">The sequence shown here is derived from an EMBL/GenBank/DDBJ whole genome shotgun (WGS) entry which is preliminary data.</text>
</comment>
<feature type="compositionally biased region" description="Polar residues" evidence="3">
    <location>
        <begin position="403"/>
        <end position="416"/>
    </location>
</feature>
<evidence type="ECO:0000313" key="5">
    <source>
        <dbReference type="EMBL" id="KAJ2669441.1"/>
    </source>
</evidence>
<feature type="DNA-binding region" description="HMG box" evidence="2">
    <location>
        <begin position="170"/>
        <end position="238"/>
    </location>
</feature>
<dbReference type="InterPro" id="IPR036910">
    <property type="entry name" value="HMG_box_dom_sf"/>
</dbReference>
<feature type="region of interest" description="Disordered" evidence="3">
    <location>
        <begin position="386"/>
        <end position="416"/>
    </location>
</feature>
<dbReference type="Gene3D" id="1.10.30.10">
    <property type="entry name" value="High mobility group box domain"/>
    <property type="match status" value="1"/>
</dbReference>
<evidence type="ECO:0000256" key="3">
    <source>
        <dbReference type="SAM" id="MobiDB-lite"/>
    </source>
</evidence>
<evidence type="ECO:0000259" key="4">
    <source>
        <dbReference type="PROSITE" id="PS50118"/>
    </source>
</evidence>
<proteinExistence type="predicted"/>
<dbReference type="PANTHER" id="PTHR48112">
    <property type="entry name" value="HIGH MOBILITY GROUP PROTEIN DSP1"/>
    <property type="match status" value="1"/>
</dbReference>
<sequence length="416" mass="45854">MAFLDARDTFKADPAQFEGSASLGLASNTSSDEEPTSTSSTLTSGLDLSAYPGPVNVLADHFDMSTNSIVCEGEAIADLIASLSAHFRRYNQLFIGMQSTLHELSRRCSERRQDPPQPLQDAHCYVNVQQFSKKYCANSPRQAHHNQISQVVPYSSISLKHGRVASAQTAKRPLSDFNFFCRDARKLVVEAHPEYTKEQVNKELGRIWSTLDSTSRQHYRQMYVQDKLRYSQDITALAGRSKNQTDSSYIVGSMHWPLAAIGIPSENGAQSSAANLEASDKAKQTIWKCVTAQVSAGNDHAKYRALTGPEMRAGGTKDNMRNKDISSHVNIQTQALSDHIRQRATAPGKSLQSILNDSIVDDLEDGDEPLARSLFMTTATQYQQQLATKLPPITPQRSGERVQLQSISTANSSSAR</sequence>
<evidence type="ECO:0000256" key="2">
    <source>
        <dbReference type="PROSITE-ProRule" id="PRU00267"/>
    </source>
</evidence>
<dbReference type="GO" id="GO:0005634">
    <property type="term" value="C:nucleus"/>
    <property type="evidence" value="ECO:0007669"/>
    <property type="project" value="UniProtKB-UniRule"/>
</dbReference>
<dbReference type="GO" id="GO:0003677">
    <property type="term" value="F:DNA binding"/>
    <property type="evidence" value="ECO:0007669"/>
    <property type="project" value="UniProtKB-UniRule"/>
</dbReference>
<reference evidence="5" key="1">
    <citation type="submission" date="2022-07" db="EMBL/GenBank/DDBJ databases">
        <title>Phylogenomic reconstructions and comparative analyses of Kickxellomycotina fungi.</title>
        <authorList>
            <person name="Reynolds N.K."/>
            <person name="Stajich J.E."/>
            <person name="Barry K."/>
            <person name="Grigoriev I.V."/>
            <person name="Crous P."/>
            <person name="Smith M.E."/>
        </authorList>
    </citation>
    <scope>NUCLEOTIDE SEQUENCE</scope>
    <source>
        <strain evidence="5">NRRL 3115</strain>
    </source>
</reference>
<dbReference type="Proteomes" id="UP001151518">
    <property type="component" value="Unassembled WGS sequence"/>
</dbReference>
<evidence type="ECO:0000256" key="1">
    <source>
        <dbReference type="ARBA" id="ARBA00023125"/>
    </source>
</evidence>
<dbReference type="CDD" id="cd00084">
    <property type="entry name" value="HMG-box_SF"/>
    <property type="match status" value="1"/>
</dbReference>
<gene>
    <name evidence="5" type="primary">Dsp1</name>
    <name evidence="5" type="ORF">GGI25_006141</name>
</gene>
<accession>A0A9W8G195</accession>
<protein>
    <submittedName>
        <fullName evidence="5">High mobility group</fullName>
    </submittedName>
</protein>
<evidence type="ECO:0000313" key="6">
    <source>
        <dbReference type="Proteomes" id="UP001151518"/>
    </source>
</evidence>
<keyword evidence="2" id="KW-0539">Nucleus</keyword>
<dbReference type="InterPro" id="IPR050342">
    <property type="entry name" value="HMGB"/>
</dbReference>
<feature type="domain" description="HMG box" evidence="4">
    <location>
        <begin position="170"/>
        <end position="238"/>
    </location>
</feature>
<feature type="region of interest" description="Disordered" evidence="3">
    <location>
        <begin position="21"/>
        <end position="45"/>
    </location>
</feature>
<dbReference type="EMBL" id="JANBTW010000150">
    <property type="protein sequence ID" value="KAJ2669441.1"/>
    <property type="molecule type" value="Genomic_DNA"/>
</dbReference>
<dbReference type="Pfam" id="PF00505">
    <property type="entry name" value="HMG_box"/>
    <property type="match status" value="1"/>
</dbReference>
<organism evidence="5 6">
    <name type="scientific">Coemansia spiralis</name>
    <dbReference type="NCBI Taxonomy" id="417178"/>
    <lineage>
        <taxon>Eukaryota</taxon>
        <taxon>Fungi</taxon>
        <taxon>Fungi incertae sedis</taxon>
        <taxon>Zoopagomycota</taxon>
        <taxon>Kickxellomycotina</taxon>
        <taxon>Kickxellomycetes</taxon>
        <taxon>Kickxellales</taxon>
        <taxon>Kickxellaceae</taxon>
        <taxon>Coemansia</taxon>
    </lineage>
</organism>
<keyword evidence="1 2" id="KW-0238">DNA-binding</keyword>
<dbReference type="AlphaFoldDB" id="A0A9W8G195"/>
<dbReference type="SMART" id="SM00398">
    <property type="entry name" value="HMG"/>
    <property type="match status" value="1"/>
</dbReference>
<dbReference type="InterPro" id="IPR009071">
    <property type="entry name" value="HMG_box_dom"/>
</dbReference>